<dbReference type="InterPro" id="IPR037297">
    <property type="entry name" value="ArtJ_PBP2"/>
</dbReference>
<dbReference type="PANTHER" id="PTHR35936:SF17">
    <property type="entry name" value="ARGININE-BINDING EXTRACELLULAR PROTEIN ARTP"/>
    <property type="match status" value="1"/>
</dbReference>
<gene>
    <name evidence="6" type="ordered locus">Amico_1173</name>
</gene>
<dbReference type="Pfam" id="PF00497">
    <property type="entry name" value="SBP_bac_3"/>
    <property type="match status" value="1"/>
</dbReference>
<dbReference type="RefSeq" id="WP_013048559.1">
    <property type="nucleotide sequence ID" value="NC_014011.1"/>
</dbReference>
<comment type="subcellular location">
    <subcellularLocation>
        <location evidence="1">Cell envelope</location>
    </subcellularLocation>
</comment>
<reference evidence="6 7" key="1">
    <citation type="journal article" date="2010" name="Stand. Genomic Sci.">
        <title>Complete genome sequence of Aminobacterium colombiense type strain (ALA-1).</title>
        <authorList>
            <person name="Chertkov O."/>
            <person name="Sikorski J."/>
            <person name="Brambilla E."/>
            <person name="Lapidus A."/>
            <person name="Copeland A."/>
            <person name="Glavina Del Rio T."/>
            <person name="Nolan M."/>
            <person name="Lucas S."/>
            <person name="Tice H."/>
            <person name="Cheng J.F."/>
            <person name="Han C."/>
            <person name="Detter J.C."/>
            <person name="Bruce D."/>
            <person name="Tapia R."/>
            <person name="Goodwin L."/>
            <person name="Pitluck S."/>
            <person name="Liolios K."/>
            <person name="Ivanova N."/>
            <person name="Mavromatis K."/>
            <person name="Ovchinnikova G."/>
            <person name="Pati A."/>
            <person name="Chen A."/>
            <person name="Palaniappan K."/>
            <person name="Land M."/>
            <person name="Hauser L."/>
            <person name="Chang Y.J."/>
            <person name="Jeffries C.D."/>
            <person name="Spring S."/>
            <person name="Rohde M."/>
            <person name="Goker M."/>
            <person name="Bristow J."/>
            <person name="Eisen J.A."/>
            <person name="Markowitz V."/>
            <person name="Hugenholtz P."/>
            <person name="Kyrpides N.C."/>
            <person name="Klenk H.P."/>
        </authorList>
    </citation>
    <scope>NUCLEOTIDE SEQUENCE [LARGE SCALE GENOMIC DNA]</scope>
    <source>
        <strain evidence="7">DSM 12261 / ALA-1</strain>
    </source>
</reference>
<dbReference type="CDD" id="cd00999">
    <property type="entry name" value="PBP2_ArtJ"/>
    <property type="match status" value="1"/>
</dbReference>
<keyword evidence="7" id="KW-1185">Reference proteome</keyword>
<evidence type="ECO:0000313" key="6">
    <source>
        <dbReference type="EMBL" id="ADE57296.1"/>
    </source>
</evidence>
<proteinExistence type="inferred from homology"/>
<comment type="similarity">
    <text evidence="2 4">Belongs to the bacterial solute-binding protein 3 family.</text>
</comment>
<evidence type="ECO:0000256" key="3">
    <source>
        <dbReference type="ARBA" id="ARBA00022729"/>
    </source>
</evidence>
<dbReference type="InterPro" id="IPR001638">
    <property type="entry name" value="Solute-binding_3/MltF_N"/>
</dbReference>
<evidence type="ECO:0000313" key="7">
    <source>
        <dbReference type="Proteomes" id="UP000002366"/>
    </source>
</evidence>
<dbReference type="KEGG" id="aco:Amico_1173"/>
<dbReference type="GO" id="GO:0030313">
    <property type="term" value="C:cell envelope"/>
    <property type="evidence" value="ECO:0007669"/>
    <property type="project" value="UniProtKB-SubCell"/>
</dbReference>
<name>D5EFG4_AMICL</name>
<dbReference type="SUPFAM" id="SSF53850">
    <property type="entry name" value="Periplasmic binding protein-like II"/>
    <property type="match status" value="1"/>
</dbReference>
<keyword evidence="3" id="KW-0732">Signal</keyword>
<dbReference type="eggNOG" id="COG0834">
    <property type="taxonomic scope" value="Bacteria"/>
</dbReference>
<organism evidence="6 7">
    <name type="scientific">Aminobacterium colombiense (strain DSM 12261 / ALA-1)</name>
    <dbReference type="NCBI Taxonomy" id="572547"/>
    <lineage>
        <taxon>Bacteria</taxon>
        <taxon>Thermotogati</taxon>
        <taxon>Synergistota</taxon>
        <taxon>Synergistia</taxon>
        <taxon>Synergistales</taxon>
        <taxon>Aminobacteriaceae</taxon>
        <taxon>Aminobacterium</taxon>
    </lineage>
</organism>
<sequence length="256" mass="27838">MKKSVVLVMFFALLLGVVGGPAFGAGSVMEKDTVIIGTSGSYPPFEFHDKTGALVGFDIDLANEVVARLGKKAEWVDMAFDGVIPSLLTGKIDMIAACLSITEERSKKVAFSTPYMVSLSAFVLNKDSGEMATLEDLKGKTVAVQLGTTQDVYISEVEGVTVKQFPKLNDAVREVTLKRADASLMDETVAETYINSEEFKGQLKKSFTVELKGAKQALAVSQNDPAFLEAVNKIVVQLQEEGFISELHKKWNTKKE</sequence>
<dbReference type="HOGENOM" id="CLU_019602_18_2_0"/>
<dbReference type="PANTHER" id="PTHR35936">
    <property type="entry name" value="MEMBRANE-BOUND LYTIC MUREIN TRANSGLYCOSYLASE F"/>
    <property type="match status" value="1"/>
</dbReference>
<dbReference type="InterPro" id="IPR018313">
    <property type="entry name" value="SBP_3_CS"/>
</dbReference>
<dbReference type="Gene3D" id="3.40.190.10">
    <property type="entry name" value="Periplasmic binding protein-like II"/>
    <property type="match status" value="2"/>
</dbReference>
<evidence type="ECO:0000256" key="4">
    <source>
        <dbReference type="RuleBase" id="RU003744"/>
    </source>
</evidence>
<dbReference type="PROSITE" id="PS01039">
    <property type="entry name" value="SBP_BACTERIAL_3"/>
    <property type="match status" value="1"/>
</dbReference>
<dbReference type="OrthoDB" id="9774451at2"/>
<dbReference type="SMART" id="SM00062">
    <property type="entry name" value="PBPb"/>
    <property type="match status" value="1"/>
</dbReference>
<dbReference type="STRING" id="572547.Amico_1173"/>
<accession>D5EFG4</accession>
<dbReference type="AlphaFoldDB" id="D5EFG4"/>
<evidence type="ECO:0000259" key="5">
    <source>
        <dbReference type="SMART" id="SM00062"/>
    </source>
</evidence>
<feature type="domain" description="Solute-binding protein family 3/N-terminal" evidence="5">
    <location>
        <begin position="33"/>
        <end position="255"/>
    </location>
</feature>
<evidence type="ECO:0000256" key="1">
    <source>
        <dbReference type="ARBA" id="ARBA00004196"/>
    </source>
</evidence>
<protein>
    <submittedName>
        <fullName evidence="6">Extracellular solute-binding protein family 3</fullName>
    </submittedName>
</protein>
<dbReference type="EMBL" id="CP001997">
    <property type="protein sequence ID" value="ADE57296.1"/>
    <property type="molecule type" value="Genomic_DNA"/>
</dbReference>
<evidence type="ECO:0000256" key="2">
    <source>
        <dbReference type="ARBA" id="ARBA00010333"/>
    </source>
</evidence>
<dbReference type="Proteomes" id="UP000002366">
    <property type="component" value="Chromosome"/>
</dbReference>